<organism evidence="1">
    <name type="scientific">Timema genevievae</name>
    <name type="common">Walking stick</name>
    <dbReference type="NCBI Taxonomy" id="629358"/>
    <lineage>
        <taxon>Eukaryota</taxon>
        <taxon>Metazoa</taxon>
        <taxon>Ecdysozoa</taxon>
        <taxon>Arthropoda</taxon>
        <taxon>Hexapoda</taxon>
        <taxon>Insecta</taxon>
        <taxon>Pterygota</taxon>
        <taxon>Neoptera</taxon>
        <taxon>Polyneoptera</taxon>
        <taxon>Phasmatodea</taxon>
        <taxon>Timematodea</taxon>
        <taxon>Timematoidea</taxon>
        <taxon>Timematidae</taxon>
        <taxon>Timema</taxon>
    </lineage>
</organism>
<protein>
    <submittedName>
        <fullName evidence="1">Uncharacterized protein</fullName>
    </submittedName>
</protein>
<evidence type="ECO:0000313" key="1">
    <source>
        <dbReference type="EMBL" id="CAD7601259.1"/>
    </source>
</evidence>
<gene>
    <name evidence="1" type="ORF">TGEB3V08_LOCUS7883</name>
</gene>
<dbReference type="AlphaFoldDB" id="A0A7R9K2U7"/>
<dbReference type="EMBL" id="OE842734">
    <property type="protein sequence ID" value="CAD7601259.1"/>
    <property type="molecule type" value="Genomic_DNA"/>
</dbReference>
<accession>A0A7R9K2U7</accession>
<reference evidence="1" key="1">
    <citation type="submission" date="2020-11" db="EMBL/GenBank/DDBJ databases">
        <authorList>
            <person name="Tran Van P."/>
        </authorList>
    </citation>
    <scope>NUCLEOTIDE SEQUENCE</scope>
</reference>
<sequence>MSPSRSTTSSGDGSCQLTVDEQFKVLLQDGARVNVQNTTLAGKLPPWFDQKKFKRCGHSANTSRELTLASQHVRSCLLTPSRHWRHNT</sequence>
<proteinExistence type="predicted"/>
<name>A0A7R9K2U7_TIMGE</name>